<organism evidence="10 11">
    <name type="scientific">Aureobasidium pullulans</name>
    <name type="common">Black yeast</name>
    <name type="synonym">Pullularia pullulans</name>
    <dbReference type="NCBI Taxonomy" id="5580"/>
    <lineage>
        <taxon>Eukaryota</taxon>
        <taxon>Fungi</taxon>
        <taxon>Dikarya</taxon>
        <taxon>Ascomycota</taxon>
        <taxon>Pezizomycotina</taxon>
        <taxon>Dothideomycetes</taxon>
        <taxon>Dothideomycetidae</taxon>
        <taxon>Dothideales</taxon>
        <taxon>Saccotheciaceae</taxon>
        <taxon>Aureobasidium</taxon>
    </lineage>
</organism>
<dbReference type="PANTHER" id="PTHR47416">
    <property type="entry name" value="BASIC-LEUCINE ZIPPER TRANSCRIPTION FACTOR F-RELATED"/>
    <property type="match status" value="1"/>
</dbReference>
<keyword evidence="4" id="KW-0238">DNA-binding</keyword>
<dbReference type="GO" id="GO:0003700">
    <property type="term" value="F:DNA-binding transcription factor activity"/>
    <property type="evidence" value="ECO:0007669"/>
    <property type="project" value="InterPro"/>
</dbReference>
<comment type="similarity">
    <text evidence="2">Belongs to the bZIP family.</text>
</comment>
<dbReference type="EMBL" id="QZBD01000386">
    <property type="protein sequence ID" value="THY16644.1"/>
    <property type="molecule type" value="Genomic_DNA"/>
</dbReference>
<dbReference type="Proteomes" id="UP000306584">
    <property type="component" value="Unassembled WGS sequence"/>
</dbReference>
<evidence type="ECO:0000256" key="6">
    <source>
        <dbReference type="ARBA" id="ARBA00023242"/>
    </source>
</evidence>
<feature type="domain" description="BZIP" evidence="9">
    <location>
        <begin position="254"/>
        <end position="313"/>
    </location>
</feature>
<dbReference type="SUPFAM" id="SSF57959">
    <property type="entry name" value="Leucine zipper domain"/>
    <property type="match status" value="1"/>
</dbReference>
<comment type="caution">
    <text evidence="10">The sequence shown here is derived from an EMBL/GenBank/DDBJ whole genome shotgun (WGS) entry which is preliminary data.</text>
</comment>
<evidence type="ECO:0000256" key="3">
    <source>
        <dbReference type="ARBA" id="ARBA00023015"/>
    </source>
</evidence>
<sequence>MAFHPSHPHPFGYDMNANHLNYDTPQQSNQPTEYYRDNNPDADQSINNVAMMRNNSTSHNFRKDSVATNSGALNDASTSWDHKQIYPGSALDQSHAFRQGDNSGYTQHDHTQVYPHASQEWMMSPAGSVDTTGFESYPGAKYENSPFPGSLPSERSAFTPIHGHAFSQAHHVSSPQASLSPPSHPDWMDMTGPNRPLKSADVKPIKPRHQPILRREHRDGIRKKNAKIPIPSEITLENIDDLIDGCVDEDEMKQLKAQKRLLRNREAALASRQRKKKHTESLEQKEKHLETKLMSLATQVEQLRLQLSTAESQKQFFAAEHAKAHADIQTLHMEKEDLICNHTKETANLRGQIRWYREQFEQFDGESIAPAMSKGPSSTGFTDFNLEMDGLAIEDHPWDKFINVHGSDDTDYLGDTAESFATIQPPKQLDHPHSQDTTTKAEQPVASGILFMLLLCGAFVASRSSSTSKTSTSQASIIPKMPEEVRAASTEVLNNLLKDNPKEASLFLPDLASSPQQQYSNPATTTTWPNQQHNNMQTLHHHLTAPTSLQEAEQAFAMTPAQYTALTTYPSHTPITPLPAAQSLRPNLAEALGKMREQRGVSQAEVYTRSLLWEQIPEDVVREFRRAVAARNSDTNMNEGTDG</sequence>
<dbReference type="AlphaFoldDB" id="A0A4S9KM46"/>
<evidence type="ECO:0000256" key="1">
    <source>
        <dbReference type="ARBA" id="ARBA00004123"/>
    </source>
</evidence>
<dbReference type="PANTHER" id="PTHR47416:SF8">
    <property type="entry name" value="BASIC-LEUCINE ZIPPER TRANSCRIPTION FACTOR E-RELATED"/>
    <property type="match status" value="1"/>
</dbReference>
<evidence type="ECO:0000313" key="10">
    <source>
        <dbReference type="EMBL" id="THY16644.1"/>
    </source>
</evidence>
<dbReference type="GO" id="GO:0003677">
    <property type="term" value="F:DNA binding"/>
    <property type="evidence" value="ECO:0007669"/>
    <property type="project" value="UniProtKB-KW"/>
</dbReference>
<evidence type="ECO:0000313" key="11">
    <source>
        <dbReference type="Proteomes" id="UP000306584"/>
    </source>
</evidence>
<accession>A0A4S9KM46</accession>
<feature type="compositionally biased region" description="Polar residues" evidence="8">
    <location>
        <begin position="18"/>
        <end position="32"/>
    </location>
</feature>
<feature type="region of interest" description="Disordered" evidence="8">
    <location>
        <begin position="1"/>
        <end position="34"/>
    </location>
</feature>
<dbReference type="InterPro" id="IPR004827">
    <property type="entry name" value="bZIP"/>
</dbReference>
<proteinExistence type="inferred from homology"/>
<evidence type="ECO:0000259" key="9">
    <source>
        <dbReference type="PROSITE" id="PS50217"/>
    </source>
</evidence>
<evidence type="ECO:0000256" key="2">
    <source>
        <dbReference type="ARBA" id="ARBA00007163"/>
    </source>
</evidence>
<dbReference type="Pfam" id="PF00170">
    <property type="entry name" value="bZIP_1"/>
    <property type="match status" value="1"/>
</dbReference>
<comment type="subcellular location">
    <subcellularLocation>
        <location evidence="1">Nucleus</location>
    </subcellularLocation>
</comment>
<keyword evidence="5" id="KW-0804">Transcription</keyword>
<dbReference type="InterPro" id="IPR046347">
    <property type="entry name" value="bZIP_sf"/>
</dbReference>
<feature type="coiled-coil region" evidence="7">
    <location>
        <begin position="252"/>
        <end position="320"/>
    </location>
</feature>
<gene>
    <name evidence="10" type="ORF">D6D01_07665</name>
</gene>
<protein>
    <recommendedName>
        <fullName evidence="9">BZIP domain-containing protein</fullName>
    </recommendedName>
</protein>
<evidence type="ECO:0000256" key="7">
    <source>
        <dbReference type="SAM" id="Coils"/>
    </source>
</evidence>
<dbReference type="CDD" id="cd14686">
    <property type="entry name" value="bZIP"/>
    <property type="match status" value="1"/>
</dbReference>
<keyword evidence="7" id="KW-0175">Coiled coil</keyword>
<keyword evidence="3" id="KW-0805">Transcription regulation</keyword>
<dbReference type="GO" id="GO:0005634">
    <property type="term" value="C:nucleus"/>
    <property type="evidence" value="ECO:0007669"/>
    <property type="project" value="UniProtKB-SubCell"/>
</dbReference>
<evidence type="ECO:0000256" key="4">
    <source>
        <dbReference type="ARBA" id="ARBA00023125"/>
    </source>
</evidence>
<name>A0A4S9KM46_AURPU</name>
<dbReference type="PROSITE" id="PS50217">
    <property type="entry name" value="BZIP"/>
    <property type="match status" value="1"/>
</dbReference>
<reference evidence="10 11" key="1">
    <citation type="submission" date="2018-10" db="EMBL/GenBank/DDBJ databases">
        <title>Fifty Aureobasidium pullulans genomes reveal a recombining polyextremotolerant generalist.</title>
        <authorList>
            <person name="Gostincar C."/>
            <person name="Turk M."/>
            <person name="Zajc J."/>
            <person name="Gunde-Cimerman N."/>
        </authorList>
    </citation>
    <scope>NUCLEOTIDE SEQUENCE [LARGE SCALE GENOMIC DNA]</scope>
    <source>
        <strain evidence="10 11">EXF-6604</strain>
    </source>
</reference>
<dbReference type="SMART" id="SM00338">
    <property type="entry name" value="BRLZ"/>
    <property type="match status" value="1"/>
</dbReference>
<evidence type="ECO:0000256" key="5">
    <source>
        <dbReference type="ARBA" id="ARBA00023163"/>
    </source>
</evidence>
<dbReference type="Gene3D" id="1.20.5.170">
    <property type="match status" value="1"/>
</dbReference>
<keyword evidence="6" id="KW-0539">Nucleus</keyword>
<evidence type="ECO:0000256" key="8">
    <source>
        <dbReference type="SAM" id="MobiDB-lite"/>
    </source>
</evidence>